<gene>
    <name evidence="4" type="ORF">ELE36_06865</name>
</gene>
<dbReference type="EMBL" id="CP035704">
    <property type="protein sequence ID" value="QBB70109.1"/>
    <property type="molecule type" value="Genomic_DNA"/>
</dbReference>
<feature type="domain" description="IPTL-CTERM protein sorting" evidence="3">
    <location>
        <begin position="514"/>
        <end position="538"/>
    </location>
</feature>
<keyword evidence="1" id="KW-0472">Membrane</keyword>
<dbReference type="Proteomes" id="UP000291562">
    <property type="component" value="Chromosome"/>
</dbReference>
<keyword evidence="5" id="KW-1185">Reference proteome</keyword>
<dbReference type="OrthoDB" id="6057622at2"/>
<dbReference type="AlphaFoldDB" id="A0A411HHW4"/>
<dbReference type="Pfam" id="PF18203">
    <property type="entry name" value="IPTL-CTERM"/>
    <property type="match status" value="1"/>
</dbReference>
<dbReference type="InterPro" id="IPR026442">
    <property type="entry name" value="IPTL_CTERM"/>
</dbReference>
<dbReference type="NCBIfam" id="TIGR04174">
    <property type="entry name" value="IPTL_CTERM"/>
    <property type="match status" value="1"/>
</dbReference>
<protein>
    <submittedName>
        <fullName evidence="4">IPTL-CTERM sorting domain-containing protein</fullName>
    </submittedName>
</protein>
<dbReference type="InterPro" id="IPR059226">
    <property type="entry name" value="Choice_anch_Q_dom"/>
</dbReference>
<dbReference type="SUPFAM" id="SSF51126">
    <property type="entry name" value="Pectin lyase-like"/>
    <property type="match status" value="1"/>
</dbReference>
<feature type="transmembrane region" description="Helical" evidence="1">
    <location>
        <begin position="518"/>
        <end position="535"/>
    </location>
</feature>
<dbReference type="KEGG" id="xbc:ELE36_06865"/>
<feature type="signal peptide" evidence="2">
    <location>
        <begin position="1"/>
        <end position="35"/>
    </location>
</feature>
<keyword evidence="2" id="KW-0732">Signal</keyword>
<keyword evidence="1" id="KW-0812">Transmembrane</keyword>
<dbReference type="InterPro" id="IPR006626">
    <property type="entry name" value="PbH1"/>
</dbReference>
<evidence type="ECO:0000313" key="5">
    <source>
        <dbReference type="Proteomes" id="UP000291562"/>
    </source>
</evidence>
<dbReference type="Gene3D" id="2.160.20.10">
    <property type="entry name" value="Single-stranded right-handed beta-helix, Pectin lyase-like"/>
    <property type="match status" value="1"/>
</dbReference>
<dbReference type="NCBIfam" id="NF041518">
    <property type="entry name" value="choice_anch_Q"/>
    <property type="match status" value="1"/>
</dbReference>
<proteinExistence type="predicted"/>
<evidence type="ECO:0000259" key="3">
    <source>
        <dbReference type="Pfam" id="PF18203"/>
    </source>
</evidence>
<dbReference type="InterPro" id="IPR011050">
    <property type="entry name" value="Pectin_lyase_fold/virulence"/>
</dbReference>
<reference evidence="4 5" key="1">
    <citation type="submission" date="2019-01" db="EMBL/GenBank/DDBJ databases">
        <title>Pseudolysobacter antarctica gen. nov., sp. nov., isolated from Fildes Peninsula, Antarctica.</title>
        <authorList>
            <person name="Wei Z."/>
            <person name="Peng F."/>
        </authorList>
    </citation>
    <scope>NUCLEOTIDE SEQUENCE [LARGE SCALE GENOMIC DNA]</scope>
    <source>
        <strain evidence="4 5">AQ6-296</strain>
    </source>
</reference>
<dbReference type="RefSeq" id="WP_129832368.1">
    <property type="nucleotide sequence ID" value="NZ_CP035704.1"/>
</dbReference>
<dbReference type="SMART" id="SM00710">
    <property type="entry name" value="PbH1"/>
    <property type="match status" value="6"/>
</dbReference>
<evidence type="ECO:0000313" key="4">
    <source>
        <dbReference type="EMBL" id="QBB70109.1"/>
    </source>
</evidence>
<sequence length="548" mass="55127">MNKHSSHHSRSVRLTPLAACLAIAIAAGSAGSAFAAESQLQDPGHSTPSRIILRHFLHHKDGNAKILHHGTKFAANLKSKISKGRAAFFALHAVPHAIRPATTVGITSCLDDGSTGTLRDVITNAVTGDVIDLSTSGCSTITLLTGVIVTAVDDLTIKGSGPANLKIDGNANDSIINHFGYGTLTIQDITLTNASYGGYFATGGAVFSSGNVAVNNSVLSNNYDYGGYASGGAVWAAANLTISNSVISGNQVVSNKYDGTAGGAYGATGLTITNSTISGNSAAGAPYDSYYAGYGKGGGIMSVVAATISGSTISGNTADYGGGAAFLQGATISADPAVVTNSTISGNTANGLGGAALAGFTLTMQNSTVAFNDAKYVGAGGLYLVDATQLQSTIVSNNTGYAGNGYDPNIAGADTATISGANNLILSSGLATPAGTITVDPNLQALADNSGVATQLHTQTHALIAGSSALNVGNNTAGLAFDQRGTTFARSSGTGPDIGAFELQVPRVAAVVVPVPTLSTWAMGLMVGLFGLLGWRRQKTSPASRTRR</sequence>
<dbReference type="InterPro" id="IPR012334">
    <property type="entry name" value="Pectin_lyas_fold"/>
</dbReference>
<name>A0A411HHW4_9GAMM</name>
<evidence type="ECO:0000256" key="1">
    <source>
        <dbReference type="SAM" id="Phobius"/>
    </source>
</evidence>
<organism evidence="4 5">
    <name type="scientific">Pseudolysobacter antarcticus</name>
    <dbReference type="NCBI Taxonomy" id="2511995"/>
    <lineage>
        <taxon>Bacteria</taxon>
        <taxon>Pseudomonadati</taxon>
        <taxon>Pseudomonadota</taxon>
        <taxon>Gammaproteobacteria</taxon>
        <taxon>Lysobacterales</taxon>
        <taxon>Rhodanobacteraceae</taxon>
        <taxon>Pseudolysobacter</taxon>
    </lineage>
</organism>
<keyword evidence="1" id="KW-1133">Transmembrane helix</keyword>
<feature type="chain" id="PRO_5019144128" evidence="2">
    <location>
        <begin position="36"/>
        <end position="548"/>
    </location>
</feature>
<accession>A0A411HHW4</accession>
<evidence type="ECO:0000256" key="2">
    <source>
        <dbReference type="SAM" id="SignalP"/>
    </source>
</evidence>